<name>A0ACC0IJM5_9ERIC</name>
<proteinExistence type="predicted"/>
<comment type="caution">
    <text evidence="1">The sequence shown here is derived from an EMBL/GenBank/DDBJ whole genome shotgun (WGS) entry which is preliminary data.</text>
</comment>
<organism evidence="1 2">
    <name type="scientific">Camellia lanceoleosa</name>
    <dbReference type="NCBI Taxonomy" id="1840588"/>
    <lineage>
        <taxon>Eukaryota</taxon>
        <taxon>Viridiplantae</taxon>
        <taxon>Streptophyta</taxon>
        <taxon>Embryophyta</taxon>
        <taxon>Tracheophyta</taxon>
        <taxon>Spermatophyta</taxon>
        <taxon>Magnoliopsida</taxon>
        <taxon>eudicotyledons</taxon>
        <taxon>Gunneridae</taxon>
        <taxon>Pentapetalae</taxon>
        <taxon>asterids</taxon>
        <taxon>Ericales</taxon>
        <taxon>Theaceae</taxon>
        <taxon>Camellia</taxon>
    </lineage>
</organism>
<evidence type="ECO:0000313" key="1">
    <source>
        <dbReference type="EMBL" id="KAI8025125.1"/>
    </source>
</evidence>
<sequence>MDPHFHAVPHDLGLSMDAIIDFKHGSSFTETYLISEVIT</sequence>
<protein>
    <submittedName>
        <fullName evidence="1">Uncharacterized protein</fullName>
    </submittedName>
</protein>
<dbReference type="EMBL" id="CM045760">
    <property type="protein sequence ID" value="KAI8025125.1"/>
    <property type="molecule type" value="Genomic_DNA"/>
</dbReference>
<reference evidence="1 2" key="1">
    <citation type="journal article" date="2022" name="Plant J.">
        <title>Chromosome-level genome of Camellia lanceoleosa provides a valuable resource for understanding genome evolution and self-incompatibility.</title>
        <authorList>
            <person name="Gong W."/>
            <person name="Xiao S."/>
            <person name="Wang L."/>
            <person name="Liao Z."/>
            <person name="Chang Y."/>
            <person name="Mo W."/>
            <person name="Hu G."/>
            <person name="Li W."/>
            <person name="Zhao G."/>
            <person name="Zhu H."/>
            <person name="Hu X."/>
            <person name="Ji K."/>
            <person name="Xiang X."/>
            <person name="Song Q."/>
            <person name="Yuan D."/>
            <person name="Jin S."/>
            <person name="Zhang L."/>
        </authorList>
    </citation>
    <scope>NUCLEOTIDE SEQUENCE [LARGE SCALE GENOMIC DNA]</scope>
    <source>
        <strain evidence="1">SQ_2022a</strain>
    </source>
</reference>
<keyword evidence="2" id="KW-1185">Reference proteome</keyword>
<dbReference type="Proteomes" id="UP001060215">
    <property type="component" value="Chromosome 3"/>
</dbReference>
<accession>A0ACC0IJM5</accession>
<gene>
    <name evidence="1" type="ORF">LOK49_LG02G02030</name>
</gene>
<evidence type="ECO:0000313" key="2">
    <source>
        <dbReference type="Proteomes" id="UP001060215"/>
    </source>
</evidence>